<dbReference type="EMBL" id="KF826659">
    <property type="protein sequence ID" value="AIS85528.1"/>
    <property type="molecule type" value="Genomic_DNA"/>
</dbReference>
<protein>
    <submittedName>
        <fullName evidence="2">Uncharacterized protein</fullName>
    </submittedName>
</protein>
<name>A0A097CS97_9ACTN</name>
<feature type="region of interest" description="Disordered" evidence="1">
    <location>
        <begin position="1"/>
        <end position="42"/>
    </location>
</feature>
<reference evidence="2" key="1">
    <citation type="journal article" date="2016" name="Appl. Microbiol. Biotechnol.">
        <title>Anti-MRSA and anti-TB metabolites from marine-derived Verrucosispora sp. MS100047.</title>
        <authorList>
            <person name="Huang P."/>
            <person name="Xie F."/>
            <person name="Ren B."/>
            <person name="Wang Q."/>
            <person name="Wang J."/>
            <person name="Wang Q."/>
            <person name="Abdel-Mageed W.M."/>
            <person name="Liu M."/>
            <person name="Han J."/>
            <person name="Oyeleye A."/>
            <person name="Shen J."/>
            <person name="Song F."/>
            <person name="Dai H."/>
            <person name="Liu X."/>
            <person name="Zhang L."/>
        </authorList>
    </citation>
    <scope>NUCLEOTIDE SEQUENCE</scope>
    <source>
        <strain evidence="2">MS100047</strain>
    </source>
</reference>
<sequence>MSDVTSGRSNRRTGEPGRTGQLHLPSQSCRGTPDPNAKRSPI</sequence>
<organism evidence="2">
    <name type="scientific">Verrucosispora sp. MS100047</name>
    <dbReference type="NCBI Taxonomy" id="1410949"/>
    <lineage>
        <taxon>Bacteria</taxon>
        <taxon>Bacillati</taxon>
        <taxon>Actinomycetota</taxon>
        <taxon>Actinomycetes</taxon>
        <taxon>Micromonosporales</taxon>
        <taxon>Micromonosporaceae</taxon>
        <taxon>Micromonospora</taxon>
    </lineage>
</organism>
<dbReference type="AlphaFoldDB" id="A0A097CS97"/>
<accession>A0A097CS97</accession>
<proteinExistence type="predicted"/>
<evidence type="ECO:0000313" key="2">
    <source>
        <dbReference type="EMBL" id="AIS85528.1"/>
    </source>
</evidence>
<evidence type="ECO:0000256" key="1">
    <source>
        <dbReference type="SAM" id="MobiDB-lite"/>
    </source>
</evidence>
<gene>
    <name evidence="2" type="ORF">VASRM7_289</name>
</gene>